<evidence type="ECO:0000313" key="9">
    <source>
        <dbReference type="Proteomes" id="UP000005801"/>
    </source>
</evidence>
<dbReference type="PANTHER" id="PTHR43289:SF6">
    <property type="entry name" value="SERINE_THREONINE-PROTEIN KINASE NEKL-3"/>
    <property type="match status" value="1"/>
</dbReference>
<dbReference type="Proteomes" id="UP000005801">
    <property type="component" value="Unassembled WGS sequence"/>
</dbReference>
<evidence type="ECO:0000256" key="2">
    <source>
        <dbReference type="ARBA" id="ARBA00022741"/>
    </source>
</evidence>
<dbReference type="InterPro" id="IPR008271">
    <property type="entry name" value="Ser/Thr_kinase_AS"/>
</dbReference>
<dbReference type="STRING" id="391625.PPSIR1_06381"/>
<feature type="region of interest" description="Disordered" evidence="6">
    <location>
        <begin position="246"/>
        <end position="268"/>
    </location>
</feature>
<dbReference type="SMART" id="SM00220">
    <property type="entry name" value="S_TKc"/>
    <property type="match status" value="1"/>
</dbReference>
<reference evidence="8 9" key="1">
    <citation type="submission" date="2007-06" db="EMBL/GenBank/DDBJ databases">
        <authorList>
            <person name="Shimkets L."/>
            <person name="Ferriera S."/>
            <person name="Johnson J."/>
            <person name="Kravitz S."/>
            <person name="Beeson K."/>
            <person name="Sutton G."/>
            <person name="Rogers Y.-H."/>
            <person name="Friedman R."/>
            <person name="Frazier M."/>
            <person name="Venter J.C."/>
        </authorList>
    </citation>
    <scope>NUCLEOTIDE SEQUENCE [LARGE SCALE GENOMIC DNA]</scope>
    <source>
        <strain evidence="8 9">SIR-1</strain>
    </source>
</reference>
<dbReference type="eggNOG" id="COG0515">
    <property type="taxonomic scope" value="Bacteria"/>
</dbReference>
<evidence type="ECO:0000313" key="8">
    <source>
        <dbReference type="EMBL" id="EDM74493.1"/>
    </source>
</evidence>
<dbReference type="SUPFAM" id="SSF50998">
    <property type="entry name" value="Quinoprotein alcohol dehydrogenase-like"/>
    <property type="match status" value="1"/>
</dbReference>
<feature type="region of interest" description="Disordered" evidence="6">
    <location>
        <begin position="1"/>
        <end position="36"/>
    </location>
</feature>
<comment type="caution">
    <text evidence="8">The sequence shown here is derived from an EMBL/GenBank/DDBJ whole genome shotgun (WGS) entry which is preliminary data.</text>
</comment>
<keyword evidence="1" id="KW-0808">Transferase</keyword>
<dbReference type="GO" id="GO:0005524">
    <property type="term" value="F:ATP binding"/>
    <property type="evidence" value="ECO:0007669"/>
    <property type="project" value="UniProtKB-UniRule"/>
</dbReference>
<keyword evidence="3 8" id="KW-0418">Kinase</keyword>
<feature type="domain" description="Protein kinase" evidence="7">
    <location>
        <begin position="90"/>
        <end position="378"/>
    </location>
</feature>
<keyword evidence="9" id="KW-1185">Reference proteome</keyword>
<evidence type="ECO:0000259" key="7">
    <source>
        <dbReference type="PROSITE" id="PS50011"/>
    </source>
</evidence>
<evidence type="ECO:0000256" key="5">
    <source>
        <dbReference type="PROSITE-ProRule" id="PRU10141"/>
    </source>
</evidence>
<dbReference type="InterPro" id="IPR000719">
    <property type="entry name" value="Prot_kinase_dom"/>
</dbReference>
<dbReference type="GO" id="GO:0004674">
    <property type="term" value="F:protein serine/threonine kinase activity"/>
    <property type="evidence" value="ECO:0007669"/>
    <property type="project" value="TreeGrafter"/>
</dbReference>
<organism evidence="8 9">
    <name type="scientific">Plesiocystis pacifica SIR-1</name>
    <dbReference type="NCBI Taxonomy" id="391625"/>
    <lineage>
        <taxon>Bacteria</taxon>
        <taxon>Pseudomonadati</taxon>
        <taxon>Myxococcota</taxon>
        <taxon>Polyangia</taxon>
        <taxon>Nannocystales</taxon>
        <taxon>Nannocystaceae</taxon>
        <taxon>Plesiocystis</taxon>
    </lineage>
</organism>
<evidence type="ECO:0000256" key="4">
    <source>
        <dbReference type="ARBA" id="ARBA00022840"/>
    </source>
</evidence>
<dbReference type="PROSITE" id="PS50011">
    <property type="entry name" value="PROTEIN_KINASE_DOM"/>
    <property type="match status" value="1"/>
</dbReference>
<dbReference type="InterPro" id="IPR015943">
    <property type="entry name" value="WD40/YVTN_repeat-like_dom_sf"/>
</dbReference>
<dbReference type="Gene3D" id="3.30.200.20">
    <property type="entry name" value="Phosphorylase Kinase, domain 1"/>
    <property type="match status" value="1"/>
</dbReference>
<keyword evidence="2 5" id="KW-0547">Nucleotide-binding</keyword>
<evidence type="ECO:0000256" key="3">
    <source>
        <dbReference type="ARBA" id="ARBA00022777"/>
    </source>
</evidence>
<dbReference type="AlphaFoldDB" id="A6GHY6"/>
<gene>
    <name evidence="8" type="ORF">PPSIR1_06381</name>
</gene>
<feature type="compositionally biased region" description="Low complexity" evidence="6">
    <location>
        <begin position="250"/>
        <end position="268"/>
    </location>
</feature>
<evidence type="ECO:0000256" key="6">
    <source>
        <dbReference type="SAM" id="MobiDB-lite"/>
    </source>
</evidence>
<dbReference type="InterPro" id="IPR017441">
    <property type="entry name" value="Protein_kinase_ATP_BS"/>
</dbReference>
<feature type="region of interest" description="Disordered" evidence="6">
    <location>
        <begin position="439"/>
        <end position="461"/>
    </location>
</feature>
<dbReference type="InterPro" id="IPR011009">
    <property type="entry name" value="Kinase-like_dom_sf"/>
</dbReference>
<dbReference type="Gene3D" id="1.10.510.10">
    <property type="entry name" value="Transferase(Phosphotransferase) domain 1"/>
    <property type="match status" value="1"/>
</dbReference>
<dbReference type="Gene3D" id="2.130.10.10">
    <property type="entry name" value="YVTN repeat-like/Quinoprotein amine dehydrogenase"/>
    <property type="match status" value="2"/>
</dbReference>
<proteinExistence type="predicted"/>
<dbReference type="PANTHER" id="PTHR43289">
    <property type="entry name" value="MITOGEN-ACTIVATED PROTEIN KINASE KINASE KINASE 20-RELATED"/>
    <property type="match status" value="1"/>
</dbReference>
<name>A6GHY6_9BACT</name>
<protein>
    <submittedName>
        <fullName evidence="8">Serine/threonine-protein kinase</fullName>
    </submittedName>
</protein>
<keyword evidence="4 5" id="KW-0067">ATP-binding</keyword>
<dbReference type="InterPro" id="IPR011047">
    <property type="entry name" value="Quinoprotein_ADH-like_sf"/>
</dbReference>
<feature type="binding site" evidence="5">
    <location>
        <position position="119"/>
    </location>
    <ligand>
        <name>ATP</name>
        <dbReference type="ChEBI" id="CHEBI:30616"/>
    </ligand>
</feature>
<dbReference type="PROSITE" id="PS00108">
    <property type="entry name" value="PROTEIN_KINASE_ST"/>
    <property type="match status" value="1"/>
</dbReference>
<dbReference type="Pfam" id="PF00069">
    <property type="entry name" value="Pkinase"/>
    <property type="match status" value="1"/>
</dbReference>
<dbReference type="EMBL" id="ABCS01000127">
    <property type="protein sequence ID" value="EDM74493.1"/>
    <property type="molecule type" value="Genomic_DNA"/>
</dbReference>
<dbReference type="SUPFAM" id="SSF56112">
    <property type="entry name" value="Protein kinase-like (PK-like)"/>
    <property type="match status" value="1"/>
</dbReference>
<dbReference type="CDD" id="cd14014">
    <property type="entry name" value="STKc_PknB_like"/>
    <property type="match status" value="1"/>
</dbReference>
<sequence length="1206" mass="129999">MPALSRPPLSEEETLAPPPSEEPTMVPGASSSEAAGWSVDDTFDVSKASIGEDATLLAAAPGQASEDSLAQALRALGGASKAALASGERYRQTKLLGRGGMGEVWLVDDLRLERDVALKRIRSEGRPRAEVLARFLREAQLSGSLEHPNIVPIYDLGVDGEGALFFTMKRLRGRSLAQLLDDGALGSVHERLTIFRKVCDAVAFAHARDIIHRDLKPDNVMVGEFGEVMVLDWGLARRLGERTTGASRIEPAAPLGEAPPEGEGSSSEGALTVDGALMGTPAFMAPEQTLGEHHLVDTRTDVYALGILLYVLLTGERPFRGSVASVLFQVSRGEFEPPSARASVARELEAIVLKAMALEADDRYPSVAELSADIQAYLEARPVSVVRYSWLQRVQKWAARNRTTVAAATATGAVGLSALMVGGVLYLRDVAAARDRAERARDEATLARDEATASRDEATAARDRALEAEREAQVREGEAQVGLGLALARGGEFRDAVGLLDAARESFARAEASSVAVDLVSAWVDGQNPPPLARFQLPSESWVGGASADGHRIVWQHRTRAGVYDWLLGTRLFEGELPGLLERGVGVQGEDFIALVRGDAGVEVRRLLDDALVTTLPEGASHRLCRDGEHVMIEDHEGRLQRWSLSAGEARGASFECGRPNSVSGDCGRITCDPDRVPTHARAARTQVWDAVRGRMLHDLPGSNTKNISHDGRLLVLSFEHRGVQLWDLDRGQMLWHDPTPARTGSGYFSADGQRIYAQNAKLRVHEWTREGEWLGERTLDGQLLPLALDEPYWLTHTEETVSAWSTGPGAHAQVDAAVEFVSSGDVGEGELVELFVGRPNSIVDPLTGATLDELGEGIEGQRLRVDLDGQGRAALIAALGEAWRFDLTQSSAPLGQLKLDPALGKLTAVRMLPGRAAALIGDAEGVLHVWDFDQDAVVARHDTGQYIWEIDVDAGGARAYVSGRIASQTSVTVVDLATGAKHFESPHSRSAYGVAVGERGEQTLFAVGSQHGHVEVWGEVEGEVEALTVLREAPVPMMSLDFTPDGALLMANTYTGELLLWSTQTWRPLPALPVELPRVTASLDSRRLLGVSRIFDLDLGARSEATRLGFPAREGESAEQRMNRAIAGLALQKAWAAADALIGRARAEGVAIDELLAARIAWKRGQPERALMALERVDPGRVSNAAELAIWLRIVRDAVAARRGD</sequence>
<accession>A6GHY6</accession>
<dbReference type="PROSITE" id="PS00107">
    <property type="entry name" value="PROTEIN_KINASE_ATP"/>
    <property type="match status" value="1"/>
</dbReference>
<evidence type="ECO:0000256" key="1">
    <source>
        <dbReference type="ARBA" id="ARBA00022679"/>
    </source>
</evidence>